<feature type="non-terminal residue" evidence="1">
    <location>
        <position position="142"/>
    </location>
</feature>
<dbReference type="Proteomes" id="UP000789759">
    <property type="component" value="Unassembled WGS sequence"/>
</dbReference>
<dbReference type="OrthoDB" id="2417614at2759"/>
<comment type="caution">
    <text evidence="1">The sequence shown here is derived from an EMBL/GenBank/DDBJ whole genome shotgun (WGS) entry which is preliminary data.</text>
</comment>
<evidence type="ECO:0000313" key="2">
    <source>
        <dbReference type="Proteomes" id="UP000789759"/>
    </source>
</evidence>
<evidence type="ECO:0000313" key="1">
    <source>
        <dbReference type="EMBL" id="CAG8770319.1"/>
    </source>
</evidence>
<dbReference type="AlphaFoldDB" id="A0A9N9J8N2"/>
<dbReference type="Pfam" id="PF13455">
    <property type="entry name" value="MUG113"/>
    <property type="match status" value="1"/>
</dbReference>
<dbReference type="PANTHER" id="PTHR28094:SF1">
    <property type="entry name" value="MEIOTICALLY UP-REGULATED GENE 113 PROTEIN"/>
    <property type="match status" value="1"/>
</dbReference>
<sequence>KKSEATPSKSLIKTGKPCDNYINFDDYMKQNITKETEVTLHVEISKDISIWLHLLLNKEKKSDHLYKIGRTKNVDRRLEQWENHCNYKVKLIQALPEGKKCKYTHSTERLIHLELEEYRVDLLCDMFNSGEMGEFRREGLRI</sequence>
<accession>A0A9N9J8N2</accession>
<keyword evidence="2" id="KW-1185">Reference proteome</keyword>
<proteinExistence type="predicted"/>
<dbReference type="PANTHER" id="PTHR28094">
    <property type="entry name" value="MEIOTICALLY UP-REGULATED GENE 113 PROTEIN"/>
    <property type="match status" value="1"/>
</dbReference>
<organism evidence="1 2">
    <name type="scientific">Cetraspora pellucida</name>
    <dbReference type="NCBI Taxonomy" id="1433469"/>
    <lineage>
        <taxon>Eukaryota</taxon>
        <taxon>Fungi</taxon>
        <taxon>Fungi incertae sedis</taxon>
        <taxon>Mucoromycota</taxon>
        <taxon>Glomeromycotina</taxon>
        <taxon>Glomeromycetes</taxon>
        <taxon>Diversisporales</taxon>
        <taxon>Gigasporaceae</taxon>
        <taxon>Cetraspora</taxon>
    </lineage>
</organism>
<dbReference type="EMBL" id="CAJVQA010021700">
    <property type="protein sequence ID" value="CAG8770319.1"/>
    <property type="molecule type" value="Genomic_DNA"/>
</dbReference>
<dbReference type="InterPro" id="IPR053006">
    <property type="entry name" value="Meiosis_regulatory"/>
</dbReference>
<name>A0A9N9J8N2_9GLOM</name>
<gene>
    <name evidence="1" type="ORF">CPELLU_LOCUS15835</name>
</gene>
<protein>
    <submittedName>
        <fullName evidence="1">24219_t:CDS:1</fullName>
    </submittedName>
</protein>
<reference evidence="1" key="1">
    <citation type="submission" date="2021-06" db="EMBL/GenBank/DDBJ databases">
        <authorList>
            <person name="Kallberg Y."/>
            <person name="Tangrot J."/>
            <person name="Rosling A."/>
        </authorList>
    </citation>
    <scope>NUCLEOTIDE SEQUENCE</scope>
    <source>
        <strain evidence="1">FL966</strain>
    </source>
</reference>